<keyword evidence="1" id="KW-1133">Transmembrane helix</keyword>
<feature type="transmembrane region" description="Helical" evidence="1">
    <location>
        <begin position="12"/>
        <end position="32"/>
    </location>
</feature>
<feature type="transmembrane region" description="Helical" evidence="1">
    <location>
        <begin position="120"/>
        <end position="138"/>
    </location>
</feature>
<organism evidence="2 3">
    <name type="scientific">Candidatus Lloydbacteria bacterium RIFCSPHIGHO2_02_FULL_50_13</name>
    <dbReference type="NCBI Taxonomy" id="1798661"/>
    <lineage>
        <taxon>Bacteria</taxon>
        <taxon>Candidatus Lloydiibacteriota</taxon>
    </lineage>
</organism>
<sequence length="147" mass="15731">MIVQKITAKSIGYGLGAALMLLGAYFAVLTLVSGWDFAQAQFAVYWYFTVSLVAGFGIQIALYQHIKNLVQSGAGMGKVVGVSGTTSGVAMVSCCAHYLVNLIPVLGVTGVVTFVAQYQVGLFWVGILSNIFGIAYMLKRIHQIKKT</sequence>
<protein>
    <submittedName>
        <fullName evidence="2">Uncharacterized protein</fullName>
    </submittedName>
</protein>
<reference evidence="2 3" key="1">
    <citation type="journal article" date="2016" name="Nat. Commun.">
        <title>Thousands of microbial genomes shed light on interconnected biogeochemical processes in an aquifer system.</title>
        <authorList>
            <person name="Anantharaman K."/>
            <person name="Brown C.T."/>
            <person name="Hug L.A."/>
            <person name="Sharon I."/>
            <person name="Castelle C.J."/>
            <person name="Probst A.J."/>
            <person name="Thomas B.C."/>
            <person name="Singh A."/>
            <person name="Wilkins M.J."/>
            <person name="Karaoz U."/>
            <person name="Brodie E.L."/>
            <person name="Williams K.H."/>
            <person name="Hubbard S.S."/>
            <person name="Banfield J.F."/>
        </authorList>
    </citation>
    <scope>NUCLEOTIDE SEQUENCE [LARGE SCALE GENOMIC DNA]</scope>
</reference>
<proteinExistence type="predicted"/>
<evidence type="ECO:0000313" key="3">
    <source>
        <dbReference type="Proteomes" id="UP000177996"/>
    </source>
</evidence>
<feature type="transmembrane region" description="Helical" evidence="1">
    <location>
        <begin position="44"/>
        <end position="63"/>
    </location>
</feature>
<evidence type="ECO:0000256" key="1">
    <source>
        <dbReference type="SAM" id="Phobius"/>
    </source>
</evidence>
<dbReference type="EMBL" id="MHLL01000023">
    <property type="protein sequence ID" value="OGZ09204.1"/>
    <property type="molecule type" value="Genomic_DNA"/>
</dbReference>
<keyword evidence="1" id="KW-0812">Transmembrane</keyword>
<comment type="caution">
    <text evidence="2">The sequence shown here is derived from an EMBL/GenBank/DDBJ whole genome shotgun (WGS) entry which is preliminary data.</text>
</comment>
<gene>
    <name evidence="2" type="ORF">A3D65_03500</name>
</gene>
<dbReference type="STRING" id="1798661.A3D65_03500"/>
<name>A0A1G2D6F3_9BACT</name>
<feature type="transmembrane region" description="Helical" evidence="1">
    <location>
        <begin position="75"/>
        <end position="100"/>
    </location>
</feature>
<dbReference type="AlphaFoldDB" id="A0A1G2D6F3"/>
<evidence type="ECO:0000313" key="2">
    <source>
        <dbReference type="EMBL" id="OGZ09204.1"/>
    </source>
</evidence>
<dbReference type="Proteomes" id="UP000177996">
    <property type="component" value="Unassembled WGS sequence"/>
</dbReference>
<keyword evidence="1" id="KW-0472">Membrane</keyword>
<accession>A0A1G2D6F3</accession>